<keyword evidence="4" id="KW-1185">Reference proteome</keyword>
<dbReference type="Proteomes" id="UP000240621">
    <property type="component" value="Unassembled WGS sequence"/>
</dbReference>
<sequence length="434" mass="48423">MTHKCFFKPGGVVIALALTLLMLGGCKKNDETLGLDLLPGSNILDSRYSNETGSISSYTFTDTKIRVDKPDYNVFGSFNDPLFGRTTASFAAQFRLPYYPSYAQDAVLDSAVVSLVYRKVYGDTITPQEVKVYKLVQPLNFDAQYLSSFDPKTLTNDTVIGMADFTPKFRTDSTGQDTTVQQISVRLNDNIGNMLLKADSLDMINNDVFLNFFKGLYIESQPLQAGGGLVYLRSHASLLNLFYHTADADSLVFSYQLTTNSADVPYFEHDYSNAWFADHLNQENVEDSLVFVQPTGGTKVKIDVPSLDNWTDSTNCMINKATLTFHADTTMSDFHQHPMPSQLFLKTIQEDGSEAFPIDSQLSLAYYGGVYNATDATYTFNITQHLQQILDGTVQNLGFYLVSATRKNSADRVVLKGSNSSQPIQLEINYTRYK</sequence>
<evidence type="ECO:0000313" key="4">
    <source>
        <dbReference type="Proteomes" id="UP000396862"/>
    </source>
</evidence>
<accession>A0A2P8CHY9</accession>
<reference evidence="1 4" key="2">
    <citation type="submission" date="2019-10" db="EMBL/GenBank/DDBJ databases">
        <title>Prolixibacter strains distinguished by the presence of nitrate reductase genes were adept at nitrate-dependent anaerobic corrosion of metallic iron and carbon steel.</title>
        <authorList>
            <person name="Iino T."/>
            <person name="Shono N."/>
            <person name="Ito K."/>
            <person name="Nakamura R."/>
            <person name="Sueoka K."/>
            <person name="Harayama S."/>
            <person name="Ohkuma M."/>
        </authorList>
    </citation>
    <scope>NUCLEOTIDE SEQUENCE [LARGE SCALE GENOMIC DNA]</scope>
    <source>
        <strain evidence="1 4">MIC1-1</strain>
    </source>
</reference>
<evidence type="ECO:0000313" key="1">
    <source>
        <dbReference type="EMBL" id="GET20710.1"/>
    </source>
</evidence>
<dbReference type="OrthoDB" id="1110209at2"/>
<dbReference type="EMBL" id="BLAU01000001">
    <property type="protein sequence ID" value="GET20710.1"/>
    <property type="molecule type" value="Genomic_DNA"/>
</dbReference>
<dbReference type="Pfam" id="PF14092">
    <property type="entry name" value="DUF4270"/>
    <property type="match status" value="1"/>
</dbReference>
<dbReference type="InterPro" id="IPR025366">
    <property type="entry name" value="DUF4270"/>
</dbReference>
<dbReference type="AlphaFoldDB" id="A0A2P8CHY9"/>
<evidence type="ECO:0000313" key="3">
    <source>
        <dbReference type="Proteomes" id="UP000240621"/>
    </source>
</evidence>
<comment type="caution">
    <text evidence="2">The sequence shown here is derived from an EMBL/GenBank/DDBJ whole genome shotgun (WGS) entry which is preliminary data.</text>
</comment>
<evidence type="ECO:0000313" key="2">
    <source>
        <dbReference type="EMBL" id="PSK84539.1"/>
    </source>
</evidence>
<dbReference type="EMBL" id="PYGC01000002">
    <property type="protein sequence ID" value="PSK84539.1"/>
    <property type="molecule type" value="Genomic_DNA"/>
</dbReference>
<dbReference type="Proteomes" id="UP000396862">
    <property type="component" value="Unassembled WGS sequence"/>
</dbReference>
<dbReference type="RefSeq" id="WP_106541130.1">
    <property type="nucleotide sequence ID" value="NZ_BLAU01000001.1"/>
</dbReference>
<dbReference type="PROSITE" id="PS51257">
    <property type="entry name" value="PROKAR_LIPOPROTEIN"/>
    <property type="match status" value="1"/>
</dbReference>
<name>A0A2P8CHY9_9BACT</name>
<gene>
    <name evidence="2" type="ORF">CLV93_102328</name>
    <name evidence="1" type="ORF">JCM18694_09560</name>
</gene>
<proteinExistence type="predicted"/>
<protein>
    <submittedName>
        <fullName evidence="2">Uncharacterized protein DUF4270</fullName>
    </submittedName>
</protein>
<reference evidence="2 3" key="1">
    <citation type="submission" date="2018-03" db="EMBL/GenBank/DDBJ databases">
        <title>Genomic Encyclopedia of Archaeal and Bacterial Type Strains, Phase II (KMG-II): from individual species to whole genera.</title>
        <authorList>
            <person name="Goeker M."/>
        </authorList>
    </citation>
    <scope>NUCLEOTIDE SEQUENCE [LARGE SCALE GENOMIC DNA]</scope>
    <source>
        <strain evidence="2 3">DSM 27267</strain>
    </source>
</reference>
<organism evidence="2 3">
    <name type="scientific">Prolixibacter denitrificans</name>
    <dbReference type="NCBI Taxonomy" id="1541063"/>
    <lineage>
        <taxon>Bacteria</taxon>
        <taxon>Pseudomonadati</taxon>
        <taxon>Bacteroidota</taxon>
        <taxon>Bacteroidia</taxon>
        <taxon>Marinilabiliales</taxon>
        <taxon>Prolixibacteraceae</taxon>
        <taxon>Prolixibacter</taxon>
    </lineage>
</organism>